<dbReference type="Pfam" id="PF01171">
    <property type="entry name" value="ATP_bind_3"/>
    <property type="match status" value="1"/>
</dbReference>
<comment type="similarity">
    <text evidence="6">Belongs to the tRNA(Ile)-lysidine synthase family.</text>
</comment>
<keyword evidence="3 6" id="KW-0547">Nucleotide-binding</keyword>
<dbReference type="InterPro" id="IPR011063">
    <property type="entry name" value="TilS/TtcA_N"/>
</dbReference>
<sequence length="320" mass="38039">MKTYIHKQFNSILKTYHVNSMLIAVSGGQDSLCLIKLTEDFIRLHKITADIEYIYIDHQWRQDSIYQAQHLVSHISQRKCNLSIYQIKNLTFSELDARHLRYQIIIGHAKKHRLSTVITAHTVTDAVETFIQKIIRGSSLDSATGLNMQRKISGKIQVIRPLIKFSRAELNWFCRKFFLPTWSDTTNYYHNINRNRLRHELIPYIKKYYSCSIENNLSKLINNYIIDNDYIKQNTIKLYLLNRHKFSIAINHKIIQKQHLALKIRILQMFFYHNFNKCLSNNKLYKLINIINKVGIESNLYTLKWKSMAVKISNKWIYVI</sequence>
<dbReference type="EMBL" id="KX284709">
    <property type="protein sequence ID" value="AOM64371.1"/>
    <property type="molecule type" value="Genomic_DNA"/>
</dbReference>
<geneLocation type="plastid" evidence="8"/>
<evidence type="ECO:0000256" key="1">
    <source>
        <dbReference type="ARBA" id="ARBA00022598"/>
    </source>
</evidence>
<evidence type="ECO:0000313" key="8">
    <source>
        <dbReference type="EMBL" id="AOM64371.1"/>
    </source>
</evidence>
<dbReference type="EC" id="6.3.4.19" evidence="6"/>
<dbReference type="PANTHER" id="PTHR43033:SF1">
    <property type="entry name" value="TRNA(ILE)-LYSIDINE SYNTHASE-RELATED"/>
    <property type="match status" value="1"/>
</dbReference>
<dbReference type="HAMAP" id="MF_01161">
    <property type="entry name" value="tRNA_Ile_lys_synt"/>
    <property type="match status" value="1"/>
</dbReference>
<accession>A0A1C9C7L9</accession>
<evidence type="ECO:0000256" key="6">
    <source>
        <dbReference type="HAMAP-Rule" id="MF_01161"/>
    </source>
</evidence>
<evidence type="ECO:0000256" key="2">
    <source>
        <dbReference type="ARBA" id="ARBA00022694"/>
    </source>
</evidence>
<keyword evidence="2 6" id="KW-0819">tRNA processing</keyword>
<dbReference type="NCBIfam" id="TIGR02432">
    <property type="entry name" value="lysidine_TilS_N"/>
    <property type="match status" value="1"/>
</dbReference>
<dbReference type="Gene3D" id="3.40.50.620">
    <property type="entry name" value="HUPs"/>
    <property type="match status" value="1"/>
</dbReference>
<organism evidence="8">
    <name type="scientific">Rhodymenia pseudopalmata</name>
    <name type="common">Red alga</name>
    <dbReference type="NCBI Taxonomy" id="31502"/>
    <lineage>
        <taxon>Eukaryota</taxon>
        <taxon>Rhodophyta</taxon>
        <taxon>Florideophyceae</taxon>
        <taxon>Rhodymeniophycidae</taxon>
        <taxon>Rhodymeniales</taxon>
        <taxon>Rhodymeniaceae</taxon>
        <taxon>Rhodymenia</taxon>
    </lineage>
</organism>
<evidence type="ECO:0000259" key="7">
    <source>
        <dbReference type="Pfam" id="PF01171"/>
    </source>
</evidence>
<dbReference type="SUPFAM" id="SSF82829">
    <property type="entry name" value="MesJ substrate recognition domain-like"/>
    <property type="match status" value="1"/>
</dbReference>
<dbReference type="InterPro" id="IPR012795">
    <property type="entry name" value="tRNA_Ile_lys_synt_N"/>
</dbReference>
<evidence type="ECO:0000256" key="5">
    <source>
        <dbReference type="ARBA" id="ARBA00048539"/>
    </source>
</evidence>
<protein>
    <recommendedName>
        <fullName evidence="6">tRNA(Ile)-lysidine synthase</fullName>
        <ecNumber evidence="6">6.3.4.19</ecNumber>
    </recommendedName>
    <alternativeName>
        <fullName evidence="6">tRNA(Ile)-2-lysyl-cytidine synthase</fullName>
    </alternativeName>
    <alternativeName>
        <fullName evidence="6">tRNA(Ile)-lysidine synthetase</fullName>
    </alternativeName>
</protein>
<dbReference type="CDD" id="cd01992">
    <property type="entry name" value="TilS_N"/>
    <property type="match status" value="1"/>
</dbReference>
<dbReference type="GO" id="GO:0006400">
    <property type="term" value="P:tRNA modification"/>
    <property type="evidence" value="ECO:0007669"/>
    <property type="project" value="UniProtKB-UniRule"/>
</dbReference>
<comment type="domain">
    <text evidence="6">The N-terminal region contains the highly conserved SGGXDS motif, predicted to be a P-loop motif involved in ATP binding.</text>
</comment>
<keyword evidence="1 6" id="KW-0436">Ligase</keyword>
<dbReference type="GeneID" id="29069617"/>
<keyword evidence="4 6" id="KW-0067">ATP-binding</keyword>
<dbReference type="InterPro" id="IPR012094">
    <property type="entry name" value="tRNA_Ile_lys_synt"/>
</dbReference>
<evidence type="ECO:0000256" key="4">
    <source>
        <dbReference type="ARBA" id="ARBA00022840"/>
    </source>
</evidence>
<keyword evidence="8" id="KW-0934">Plastid</keyword>
<reference evidence="8" key="1">
    <citation type="journal article" date="2016" name="BMC Biol.">
        <title>Parallel evolution of highly conserved plastid genome architecture in red seaweeds and seed plants.</title>
        <authorList>
            <person name="Lee J."/>
            <person name="Cho C.H."/>
            <person name="Park S.I."/>
            <person name="Choi J.W."/>
            <person name="Song H.S."/>
            <person name="West J.A."/>
            <person name="Bhattacharya D."/>
            <person name="Yoon H.S."/>
        </authorList>
    </citation>
    <scope>NUCLEOTIDE SEQUENCE</scope>
</reference>
<proteinExistence type="inferred from homology"/>
<dbReference type="GO" id="GO:0032267">
    <property type="term" value="F:tRNA(Ile)-lysidine synthase activity"/>
    <property type="evidence" value="ECO:0007669"/>
    <property type="project" value="UniProtKB-EC"/>
</dbReference>
<dbReference type="InterPro" id="IPR014729">
    <property type="entry name" value="Rossmann-like_a/b/a_fold"/>
</dbReference>
<comment type="function">
    <text evidence="6">Ligates lysine onto the cytidine present at position 34 of the AUA codon-specific tRNA(Ile) that contains the anticodon CAU, in an ATP-dependent manner. Cytidine is converted to lysidine, thus changing the amino acid specificity of the tRNA from methionine to isoleucine.</text>
</comment>
<dbReference type="SUPFAM" id="SSF52402">
    <property type="entry name" value="Adenine nucleotide alpha hydrolases-like"/>
    <property type="match status" value="1"/>
</dbReference>
<dbReference type="RefSeq" id="YP_009293689.1">
    <property type="nucleotide sequence ID" value="NC_031144.1"/>
</dbReference>
<dbReference type="AlphaFoldDB" id="A0A1C9C7L9"/>
<dbReference type="PANTHER" id="PTHR43033">
    <property type="entry name" value="TRNA(ILE)-LYSIDINE SYNTHASE-RELATED"/>
    <property type="match status" value="1"/>
</dbReference>
<comment type="catalytic activity">
    <reaction evidence="5 6">
        <text>cytidine(34) in tRNA(Ile2) + L-lysine + ATP = lysidine(34) in tRNA(Ile2) + AMP + diphosphate + H(+)</text>
        <dbReference type="Rhea" id="RHEA:43744"/>
        <dbReference type="Rhea" id="RHEA-COMP:10625"/>
        <dbReference type="Rhea" id="RHEA-COMP:10670"/>
        <dbReference type="ChEBI" id="CHEBI:15378"/>
        <dbReference type="ChEBI" id="CHEBI:30616"/>
        <dbReference type="ChEBI" id="CHEBI:32551"/>
        <dbReference type="ChEBI" id="CHEBI:33019"/>
        <dbReference type="ChEBI" id="CHEBI:82748"/>
        <dbReference type="ChEBI" id="CHEBI:83665"/>
        <dbReference type="ChEBI" id="CHEBI:456215"/>
        <dbReference type="EC" id="6.3.4.19"/>
    </reaction>
</comment>
<dbReference type="GO" id="GO:0005524">
    <property type="term" value="F:ATP binding"/>
    <property type="evidence" value="ECO:0007669"/>
    <property type="project" value="UniProtKB-UniRule"/>
</dbReference>
<name>A0A1C9C7L9_RHOPU</name>
<feature type="domain" description="tRNA(Ile)-lysidine/2-thiocytidine synthase N-terminal" evidence="7">
    <location>
        <begin position="21"/>
        <end position="200"/>
    </location>
</feature>
<gene>
    <name evidence="6 8" type="primary">tilS</name>
    <name evidence="8" type="ORF">Rhodyp_093</name>
</gene>
<evidence type="ECO:0000256" key="3">
    <source>
        <dbReference type="ARBA" id="ARBA00022741"/>
    </source>
</evidence>
<feature type="binding site" evidence="6">
    <location>
        <begin position="26"/>
        <end position="31"/>
    </location>
    <ligand>
        <name>ATP</name>
        <dbReference type="ChEBI" id="CHEBI:30616"/>
    </ligand>
</feature>